<evidence type="ECO:0000313" key="5">
    <source>
        <dbReference type="Proteomes" id="UP000291189"/>
    </source>
</evidence>
<dbReference type="Proteomes" id="UP000291189">
    <property type="component" value="Unassembled WGS sequence"/>
</dbReference>
<keyword evidence="5" id="KW-1185">Reference proteome</keyword>
<reference evidence="4 5" key="1">
    <citation type="submission" date="2019-01" db="EMBL/GenBank/DDBJ databases">
        <title>Nocardioides guangzhouensis sp. nov., an actinobacterium isolated from soil.</title>
        <authorList>
            <person name="Fu Y."/>
            <person name="Cai Y."/>
            <person name="Lin Z."/>
            <person name="Chen P."/>
        </authorList>
    </citation>
    <scope>NUCLEOTIDE SEQUENCE [LARGE SCALE GENOMIC DNA]</scope>
    <source>
        <strain evidence="4 5">NBRC 105384</strain>
    </source>
</reference>
<name>A0A4Q5IW90_9ACTN</name>
<comment type="caution">
    <text evidence="4">The sequence shown here is derived from an EMBL/GenBank/DDBJ whole genome shotgun (WGS) entry which is preliminary data.</text>
</comment>
<organism evidence="4 5">
    <name type="scientific">Nocardioides iriomotensis</name>
    <dbReference type="NCBI Taxonomy" id="715784"/>
    <lineage>
        <taxon>Bacteria</taxon>
        <taxon>Bacillati</taxon>
        <taxon>Actinomycetota</taxon>
        <taxon>Actinomycetes</taxon>
        <taxon>Propionibacteriales</taxon>
        <taxon>Nocardioidaceae</taxon>
        <taxon>Nocardioides</taxon>
    </lineage>
</organism>
<evidence type="ECO:0000256" key="2">
    <source>
        <dbReference type="ARBA" id="ARBA00022801"/>
    </source>
</evidence>
<dbReference type="Pfam" id="PF00561">
    <property type="entry name" value="Abhydrolase_1"/>
    <property type="match status" value="1"/>
</dbReference>
<dbReference type="GO" id="GO:0006508">
    <property type="term" value="P:proteolysis"/>
    <property type="evidence" value="ECO:0007669"/>
    <property type="project" value="InterPro"/>
</dbReference>
<feature type="domain" description="AB hydrolase-1" evidence="3">
    <location>
        <begin position="52"/>
        <end position="200"/>
    </location>
</feature>
<dbReference type="PANTHER" id="PTHR43248:SF2">
    <property type="entry name" value="PROLYL AMINOPEPTIDASE"/>
    <property type="match status" value="1"/>
</dbReference>
<dbReference type="GO" id="GO:0004177">
    <property type="term" value="F:aminopeptidase activity"/>
    <property type="evidence" value="ECO:0007669"/>
    <property type="project" value="UniProtKB-EC"/>
</dbReference>
<comment type="similarity">
    <text evidence="1">Belongs to the peptidase S33 family.</text>
</comment>
<evidence type="ECO:0000313" key="4">
    <source>
        <dbReference type="EMBL" id="RYU10380.1"/>
    </source>
</evidence>
<keyword evidence="2 4" id="KW-0378">Hydrolase</keyword>
<dbReference type="RefSeq" id="WP_129988816.1">
    <property type="nucleotide sequence ID" value="NZ_SDPU01000032.1"/>
</dbReference>
<evidence type="ECO:0000259" key="3">
    <source>
        <dbReference type="Pfam" id="PF00561"/>
    </source>
</evidence>
<sequence length="415" mass="45982">MRSETLHAAGLLLVEHELDVPLDHADPDGPTITVFAREVADPGPGGRDRPFLVYLQGGPGSEAPRPTRLPTSPAWLDRALRDYRVLMLDQRGTGRSSPIGSLPGLTPAEQAGYLVHFRADSIVRDCEAVREALGVDTWSVLGQSFGGFCTLTYLSLAPGSLREAFFTGGVPPVGRPVDEVYATTYATMRERNRRYHATYPGDRRRLRAVLDRAAAGDLVLPTGDVITPRWFRQVGNMLGMSDGAARLHYLLELDPDSPAFLHDLTGALPFHGRNPLYVVIHEACYADGQATRWSAQRTMPDDFHEDDTLLTGEHVFPWCFEDVGELRPLREAADLLAEHEWPRLYDPEVLASVDVPAAAAVYAEDPYVHLDYSLETAELVPTLRPWVTNEYEHNGLRVDGERVLDRLIGMARGQV</sequence>
<dbReference type="PRINTS" id="PR00793">
    <property type="entry name" value="PROAMNOPTASE"/>
</dbReference>
<dbReference type="InterPro" id="IPR000073">
    <property type="entry name" value="AB_hydrolase_1"/>
</dbReference>
<gene>
    <name evidence="4" type="ORF">ETU37_18230</name>
</gene>
<dbReference type="PANTHER" id="PTHR43248">
    <property type="entry name" value="2-SUCCINYL-6-HYDROXY-2,4-CYCLOHEXADIENE-1-CARBOXYLATE SYNTHASE"/>
    <property type="match status" value="1"/>
</dbReference>
<protein>
    <submittedName>
        <fullName evidence="4">Alpha/beta fold hydrolase</fullName>
    </submittedName>
</protein>
<dbReference type="InterPro" id="IPR002410">
    <property type="entry name" value="Peptidase_S33"/>
</dbReference>
<dbReference type="Gene3D" id="3.40.50.1820">
    <property type="entry name" value="alpha/beta hydrolase"/>
    <property type="match status" value="1"/>
</dbReference>
<accession>A0A4Q5IW90</accession>
<evidence type="ECO:0000256" key="1">
    <source>
        <dbReference type="ARBA" id="ARBA00010088"/>
    </source>
</evidence>
<dbReference type="EMBL" id="SDPU01000032">
    <property type="protein sequence ID" value="RYU10380.1"/>
    <property type="molecule type" value="Genomic_DNA"/>
</dbReference>
<proteinExistence type="inferred from homology"/>
<dbReference type="InterPro" id="IPR029058">
    <property type="entry name" value="AB_hydrolase_fold"/>
</dbReference>
<dbReference type="AlphaFoldDB" id="A0A4Q5IW90"/>
<dbReference type="SUPFAM" id="SSF53474">
    <property type="entry name" value="alpha/beta-Hydrolases"/>
    <property type="match status" value="1"/>
</dbReference>
<dbReference type="InterPro" id="IPR051601">
    <property type="entry name" value="Serine_prot/Carboxylest_S33"/>
</dbReference>
<dbReference type="OrthoDB" id="9796770at2"/>